<dbReference type="GeneID" id="43603040"/>
<dbReference type="EMBL" id="NPIC01000014">
    <property type="protein sequence ID" value="RDL30846.1"/>
    <property type="molecule type" value="Genomic_DNA"/>
</dbReference>
<dbReference type="PANTHER" id="PTHR32100">
    <property type="entry name" value="OMEGA-6 FATTY ACID DESATURASE, CHLOROPLASTIC"/>
    <property type="match status" value="1"/>
</dbReference>
<gene>
    <name evidence="3" type="ORF">BP5553_10191</name>
</gene>
<feature type="transmembrane region" description="Helical" evidence="1">
    <location>
        <begin position="253"/>
        <end position="275"/>
    </location>
</feature>
<evidence type="ECO:0000313" key="3">
    <source>
        <dbReference type="EMBL" id="RDL30846.1"/>
    </source>
</evidence>
<keyword evidence="1" id="KW-0812">Transmembrane</keyword>
<keyword evidence="4" id="KW-1185">Reference proteome</keyword>
<feature type="domain" description="Fatty acid desaturase" evidence="2">
    <location>
        <begin position="89"/>
        <end position="376"/>
    </location>
</feature>
<evidence type="ECO:0000313" key="4">
    <source>
        <dbReference type="Proteomes" id="UP000254866"/>
    </source>
</evidence>
<organism evidence="3 4">
    <name type="scientific">Venustampulla echinocandica</name>
    <dbReference type="NCBI Taxonomy" id="2656787"/>
    <lineage>
        <taxon>Eukaryota</taxon>
        <taxon>Fungi</taxon>
        <taxon>Dikarya</taxon>
        <taxon>Ascomycota</taxon>
        <taxon>Pezizomycotina</taxon>
        <taxon>Leotiomycetes</taxon>
        <taxon>Helotiales</taxon>
        <taxon>Pleuroascaceae</taxon>
        <taxon>Venustampulla</taxon>
    </lineage>
</organism>
<dbReference type="RefSeq" id="XP_031865222.1">
    <property type="nucleotide sequence ID" value="XM_032018814.1"/>
</dbReference>
<evidence type="ECO:0000256" key="1">
    <source>
        <dbReference type="SAM" id="Phobius"/>
    </source>
</evidence>
<keyword evidence="1" id="KW-0472">Membrane</keyword>
<evidence type="ECO:0000259" key="2">
    <source>
        <dbReference type="Pfam" id="PF00487"/>
    </source>
</evidence>
<name>A0A370TAK9_9HELO</name>
<proteinExistence type="predicted"/>
<dbReference type="STRING" id="2656787.A0A370TAK9"/>
<dbReference type="InterPro" id="IPR012171">
    <property type="entry name" value="Fatty_acid_desaturase"/>
</dbReference>
<dbReference type="Pfam" id="PF00487">
    <property type="entry name" value="FA_desaturase"/>
    <property type="match status" value="1"/>
</dbReference>
<dbReference type="GO" id="GO:0016491">
    <property type="term" value="F:oxidoreductase activity"/>
    <property type="evidence" value="ECO:0007669"/>
    <property type="project" value="InterPro"/>
</dbReference>
<sequence length="428" mass="48819">MPTDVSVLRLKPQLIESDYYHHPSELVNGGKISGSYTTRDLINAIPAHCWKPTYTRSFFYLFRDLAVVAAFLYTAYNYIPQIPFGPLRWVAWATYGYFKGQQVTGLWVLGHEAGHGAFLPDHYSNEFMGWVLHSVLLTPYFSWQSTHRRHHIYANNLAKDHNYVPVTTAKYASLLRVDLEKLEETTEDSPLVNLIRILVQQLLGFPWYLLTNITSSQGSLAAGKTKNPPSKWPLGNSHFSPMSTLYRPEEGHLIIASDIGLGITLAGVYYASIIVGWPMTLLLWLQPYLWLNHWIVAVTYLHHTHPDVPKYQPEAWTFLKGATATIDRGLGFGGKHFMHNIADFHVVHHLFSKIPQCHAEEATRAIQPLLKDSYHEDKQRSFWGCIYESFTKCQYVVASDPDAAPKDCVMIYKGGRRLLLNGTWVEVD</sequence>
<dbReference type="AlphaFoldDB" id="A0A370TAK9"/>
<reference evidence="3 4" key="1">
    <citation type="journal article" date="2018" name="IMA Fungus">
        <title>IMA Genome-F 9: Draft genome sequence of Annulohypoxylon stygium, Aspergillus mulundensis, Berkeleyomyces basicola (syn. Thielaviopsis basicola), Ceratocystis smalleyi, two Cercospora beticola strains, Coleophoma cylindrospora, Fusarium fracticaudum, Phialophora cf. hyalina, and Morchella septimelata.</title>
        <authorList>
            <person name="Wingfield B.D."/>
            <person name="Bills G.F."/>
            <person name="Dong Y."/>
            <person name="Huang W."/>
            <person name="Nel W.J."/>
            <person name="Swalarsk-Parry B.S."/>
            <person name="Vaghefi N."/>
            <person name="Wilken P.M."/>
            <person name="An Z."/>
            <person name="de Beer Z.W."/>
            <person name="De Vos L."/>
            <person name="Chen L."/>
            <person name="Duong T.A."/>
            <person name="Gao Y."/>
            <person name="Hammerbacher A."/>
            <person name="Kikkert J.R."/>
            <person name="Li Y."/>
            <person name="Li H."/>
            <person name="Li K."/>
            <person name="Li Q."/>
            <person name="Liu X."/>
            <person name="Ma X."/>
            <person name="Naidoo K."/>
            <person name="Pethybridge S.J."/>
            <person name="Sun J."/>
            <person name="Steenkamp E.T."/>
            <person name="van der Nest M.A."/>
            <person name="van Wyk S."/>
            <person name="Wingfield M.J."/>
            <person name="Xiong C."/>
            <person name="Yue Q."/>
            <person name="Zhang X."/>
        </authorList>
    </citation>
    <scope>NUCLEOTIDE SEQUENCE [LARGE SCALE GENOMIC DNA]</scope>
    <source>
        <strain evidence="3 4">BP 5553</strain>
    </source>
</reference>
<dbReference type="OrthoDB" id="1461976at2759"/>
<dbReference type="Proteomes" id="UP000254866">
    <property type="component" value="Unassembled WGS sequence"/>
</dbReference>
<comment type="caution">
    <text evidence="3">The sequence shown here is derived from an EMBL/GenBank/DDBJ whole genome shotgun (WGS) entry which is preliminary data.</text>
</comment>
<dbReference type="GO" id="GO:0006629">
    <property type="term" value="P:lipid metabolic process"/>
    <property type="evidence" value="ECO:0007669"/>
    <property type="project" value="InterPro"/>
</dbReference>
<accession>A0A370TAK9</accession>
<keyword evidence="1" id="KW-1133">Transmembrane helix</keyword>
<dbReference type="InterPro" id="IPR005804">
    <property type="entry name" value="FA_desaturase_dom"/>
</dbReference>
<protein>
    <recommendedName>
        <fullName evidence="2">Fatty acid desaturase domain-containing protein</fullName>
    </recommendedName>
</protein>
<dbReference type="CDD" id="cd03507">
    <property type="entry name" value="Delta12-FADS-like"/>
    <property type="match status" value="1"/>
</dbReference>